<keyword evidence="12 14" id="KW-0449">Lipoprotein</keyword>
<dbReference type="OrthoDB" id="5989160at2759"/>
<keyword evidence="7 14" id="KW-0732">Signal</keyword>
<evidence type="ECO:0000313" key="17">
    <source>
        <dbReference type="EMBL" id="EWC78872.1"/>
    </source>
</evidence>
<comment type="function">
    <text evidence="13 14">Essential sporozoite protein. In the mosquito vector, required for sporozoite development in the oocyst, migration through the vector hemolymph and entry into the vector salivary glands. In the vertebrate host, required for sporozoite migration through the host dermis and infection of host hepatocytes. Binds to highly sulfated heparan sulfate proteoglycans (HSPGs) on the surface of host hepatocytes.</text>
</comment>
<feature type="signal peptide" evidence="14">
    <location>
        <begin position="1"/>
        <end position="19"/>
    </location>
</feature>
<name>W7JJ24_PLAFA</name>
<keyword evidence="3 14" id="KW-1003">Cell membrane</keyword>
<keyword evidence="11 14" id="KW-0325">Glycoprotein</keyword>
<sequence length="237" mass="26755">MRKLAILSVSSFLFVEALFQEYQCYGSSSNTRVLNELNYDNAGTNLYNELEMNYYGKQENWYSLKKNSRSLGENDDGNNNNGDNGREGKDEDKRDGNNEDNEKLRKPKHKKLKQPADGNGQGHNMPNDPNRNVDENANGNNAVKNNNNEEPSDQHIEKYLKTIQNSLSTEWSPCSVTCGNGIQVRIKPGSANKPKDQLDYANDIEKKICKMEKCSSVFNVVNSSIGLIMVLSFLFLN</sequence>
<keyword evidence="6 14" id="KW-0336">GPI-anchor</keyword>
<evidence type="ECO:0000256" key="14">
    <source>
        <dbReference type="RuleBase" id="RU369056"/>
    </source>
</evidence>
<proteinExistence type="inferred from homology"/>
<dbReference type="GO" id="GO:0005737">
    <property type="term" value="C:cytoplasm"/>
    <property type="evidence" value="ECO:0007669"/>
    <property type="project" value="UniProtKB-SubCell"/>
</dbReference>
<keyword evidence="9 14" id="KW-0472">Membrane</keyword>
<dbReference type="Proteomes" id="UP000030697">
    <property type="component" value="Unassembled WGS sequence"/>
</dbReference>
<dbReference type="GO" id="GO:0009986">
    <property type="term" value="C:cell surface"/>
    <property type="evidence" value="ECO:0007669"/>
    <property type="project" value="UniProtKB-UniRule"/>
</dbReference>
<feature type="compositionally biased region" description="Basic and acidic residues" evidence="15">
    <location>
        <begin position="84"/>
        <end position="104"/>
    </location>
</feature>
<comment type="subcellular location">
    <subcellularLocation>
        <location evidence="14">Cell membrane</location>
        <topology evidence="14">Lipid-anchor</topology>
        <topology evidence="14">GPI-anchor</topology>
    </subcellularLocation>
    <subcellularLocation>
        <location evidence="1 14">Cytoplasm</location>
    </subcellularLocation>
    <text evidence="14">Localizes to the cytoplasm and the cell membrane in oocysts at day 6 post infection and then gradually distributes over the entire cell surface of the sporoblast and the budding sporozoites.</text>
</comment>
<dbReference type="InterPro" id="IPR000884">
    <property type="entry name" value="TSP1_rpt"/>
</dbReference>
<accession>W7JJ24</accession>
<dbReference type="Pfam" id="PF00090">
    <property type="entry name" value="TSP_1"/>
    <property type="match status" value="1"/>
</dbReference>
<keyword evidence="10 14" id="KW-1015">Disulfide bond</keyword>
<feature type="compositionally biased region" description="Low complexity" evidence="15">
    <location>
        <begin position="136"/>
        <end position="148"/>
    </location>
</feature>
<evidence type="ECO:0000256" key="16">
    <source>
        <dbReference type="SAM" id="Phobius"/>
    </source>
</evidence>
<evidence type="ECO:0000256" key="15">
    <source>
        <dbReference type="SAM" id="MobiDB-lite"/>
    </source>
</evidence>
<keyword evidence="8" id="KW-0677">Repeat</keyword>
<feature type="transmembrane region" description="Helical" evidence="16">
    <location>
        <begin position="217"/>
        <end position="236"/>
    </location>
</feature>
<comment type="domain">
    <text evidence="14">The TSP type-1 (TSR) domain is required for sporozoite development and invasion. CSP has two conformational states, an adhesive conformation in which the TSP type-1 (TSR) domain is exposed and a nonadhesive conformation in which the TSR is masked by the N-terminus. TSR-exposed conformation occurs during sporozoite development in the oocyst in the mosquito vector and during host hepatocyte invasion. TSR-masked conformation occurs during sporozoite migration through the hemolymph to salivary glands in the mosquito vector and in the host dermis.</text>
</comment>
<evidence type="ECO:0000256" key="11">
    <source>
        <dbReference type="ARBA" id="ARBA00023180"/>
    </source>
</evidence>
<dbReference type="GO" id="GO:0005886">
    <property type="term" value="C:plasma membrane"/>
    <property type="evidence" value="ECO:0007669"/>
    <property type="project" value="UniProtKB-SubCell"/>
</dbReference>
<keyword evidence="5 14" id="KW-0748">Sporozoite</keyword>
<dbReference type="InterPro" id="IPR036383">
    <property type="entry name" value="TSP1_rpt_sf"/>
</dbReference>
<reference evidence="17 18" key="1">
    <citation type="submission" date="2013-02" db="EMBL/GenBank/DDBJ databases">
        <title>The Genome Sequence of Plasmodium falciparum UGT5.1.</title>
        <authorList>
            <consortium name="The Broad Institute Genome Sequencing Platform"/>
            <consortium name="The Broad Institute Genome Sequencing Center for Infectious Disease"/>
            <person name="Neafsey D."/>
            <person name="Cheeseman I."/>
            <person name="Volkman S."/>
            <person name="Adams J."/>
            <person name="Walker B."/>
            <person name="Young S.K."/>
            <person name="Zeng Q."/>
            <person name="Gargeya S."/>
            <person name="Fitzgerald M."/>
            <person name="Haas B."/>
            <person name="Abouelleil A."/>
            <person name="Alvarado L."/>
            <person name="Arachchi H.M."/>
            <person name="Berlin A.M."/>
            <person name="Chapman S.B."/>
            <person name="Dewar J."/>
            <person name="Goldberg J."/>
            <person name="Griggs A."/>
            <person name="Gujja S."/>
            <person name="Hansen M."/>
            <person name="Howarth C."/>
            <person name="Imamovic A."/>
            <person name="Larimer J."/>
            <person name="McCowan C."/>
            <person name="Murphy C."/>
            <person name="Neiman D."/>
            <person name="Pearson M."/>
            <person name="Priest M."/>
            <person name="Roberts A."/>
            <person name="Saif S."/>
            <person name="Shea T."/>
            <person name="Sisk P."/>
            <person name="Sykes S."/>
            <person name="Wortman J."/>
            <person name="Nusbaum C."/>
            <person name="Birren B."/>
        </authorList>
    </citation>
    <scope>NUCLEOTIDE SEQUENCE [LARGE SCALE GENOMIC DNA]</scope>
    <source>
        <strain evidence="17 18">UGT5.1</strain>
    </source>
</reference>
<evidence type="ECO:0000256" key="10">
    <source>
        <dbReference type="ARBA" id="ARBA00023157"/>
    </source>
</evidence>
<gene>
    <name evidence="17" type="ORF">C923_00480</name>
</gene>
<evidence type="ECO:0000256" key="9">
    <source>
        <dbReference type="ARBA" id="ARBA00023136"/>
    </source>
</evidence>
<evidence type="ECO:0000256" key="7">
    <source>
        <dbReference type="ARBA" id="ARBA00022729"/>
    </source>
</evidence>
<dbReference type="SUPFAM" id="SSF82895">
    <property type="entry name" value="TSP-1 type 1 repeat"/>
    <property type="match status" value="1"/>
</dbReference>
<dbReference type="EMBL" id="KE124402">
    <property type="protein sequence ID" value="EWC78872.1"/>
    <property type="molecule type" value="Genomic_DNA"/>
</dbReference>
<dbReference type="InterPro" id="IPR003067">
    <property type="entry name" value="Crcmsprzoite"/>
</dbReference>
<evidence type="ECO:0000256" key="13">
    <source>
        <dbReference type="ARBA" id="ARBA00045806"/>
    </source>
</evidence>
<comment type="domain">
    <text evidence="14">The GPI-anchor is essential for cell membrane localization and for sporozoite formation inside the oocyst.</text>
</comment>
<evidence type="ECO:0000256" key="5">
    <source>
        <dbReference type="ARBA" id="ARBA00022522"/>
    </source>
</evidence>
<evidence type="ECO:0000256" key="3">
    <source>
        <dbReference type="ARBA" id="ARBA00022475"/>
    </source>
</evidence>
<evidence type="ECO:0000256" key="8">
    <source>
        <dbReference type="ARBA" id="ARBA00022737"/>
    </source>
</evidence>
<evidence type="ECO:0000313" key="18">
    <source>
        <dbReference type="Proteomes" id="UP000030697"/>
    </source>
</evidence>
<comment type="domain">
    <text evidence="14">The N-terminus is involved in the initial binding to heparan sulfate proteoglycans (HSPGs) on the surface of host hepatocytes. The N-terminus masks the TSP type-1 (TSR) domain which maintains the sporozoites in a migratory state, enabling them to complete their journey to the salivary gland in the mosquito vector and then to the host liver. The unmasking of the TSP type-1 (TSR) domain when the sporozoite interacts with the host hepatocyte also protects sporozoites from host antibodies.</text>
</comment>
<protein>
    <recommendedName>
        <fullName evidence="14">Circumsporozoite protein</fullName>
        <shortName evidence="14">CS</shortName>
    </recommendedName>
    <component>
        <recommendedName>
            <fullName evidence="14">Circumsporozoite protein C-terminus</fullName>
        </recommendedName>
    </component>
</protein>
<feature type="region of interest" description="Disordered" evidence="15">
    <location>
        <begin position="68"/>
        <end position="152"/>
    </location>
</feature>
<dbReference type="PRINTS" id="PR01303">
    <property type="entry name" value="CRCMSPRZOITE"/>
</dbReference>
<keyword evidence="16" id="KW-1133">Transmembrane helix</keyword>
<comment type="function">
    <molecule>Circumsporozoite protein C-terminus</molecule>
    <text evidence="14">In the vertebrate host, binds to highly sulfated heparan sulfate proteoglycans (HSPGs) on the surface of host hepatocytes and is required for sporozoite invasion of the host hepatocytes.</text>
</comment>
<evidence type="ECO:0000256" key="1">
    <source>
        <dbReference type="ARBA" id="ARBA00004496"/>
    </source>
</evidence>
<keyword evidence="4 14" id="KW-0963">Cytoplasm</keyword>
<evidence type="ECO:0000256" key="2">
    <source>
        <dbReference type="ARBA" id="ARBA00006241"/>
    </source>
</evidence>
<evidence type="ECO:0000256" key="4">
    <source>
        <dbReference type="ARBA" id="ARBA00022490"/>
    </source>
</evidence>
<evidence type="ECO:0000256" key="12">
    <source>
        <dbReference type="ARBA" id="ARBA00023288"/>
    </source>
</evidence>
<keyword evidence="16" id="KW-0812">Transmembrane</keyword>
<dbReference type="SMART" id="SM00209">
    <property type="entry name" value="TSP1"/>
    <property type="match status" value="1"/>
</dbReference>
<comment type="similarity">
    <text evidence="2 14">Belongs to the plasmodium circumsporozoite protein family.</text>
</comment>
<feature type="chain" id="PRO_5035964339" description="Circumsporozoite protein" evidence="14">
    <location>
        <begin position="20"/>
        <end position="237"/>
    </location>
</feature>
<dbReference type="GO" id="GO:0098552">
    <property type="term" value="C:side of membrane"/>
    <property type="evidence" value="ECO:0007669"/>
    <property type="project" value="UniProtKB-KW"/>
</dbReference>
<dbReference type="Gene3D" id="2.20.100.10">
    <property type="entry name" value="Thrombospondin type-1 (TSP1) repeat"/>
    <property type="match status" value="1"/>
</dbReference>
<dbReference type="AlphaFoldDB" id="W7JJ24"/>
<organism evidence="17 18">
    <name type="scientific">Plasmodium falciparum UGT5.1</name>
    <dbReference type="NCBI Taxonomy" id="1237627"/>
    <lineage>
        <taxon>Eukaryota</taxon>
        <taxon>Sar</taxon>
        <taxon>Alveolata</taxon>
        <taxon>Apicomplexa</taxon>
        <taxon>Aconoidasida</taxon>
        <taxon>Haemosporida</taxon>
        <taxon>Plasmodiidae</taxon>
        <taxon>Plasmodium</taxon>
        <taxon>Plasmodium (Laverania)</taxon>
    </lineage>
</organism>
<dbReference type="PROSITE" id="PS50092">
    <property type="entry name" value="TSP1"/>
    <property type="match status" value="1"/>
</dbReference>
<evidence type="ECO:0000256" key="6">
    <source>
        <dbReference type="ARBA" id="ARBA00022622"/>
    </source>
</evidence>